<feature type="domain" description="ABC transmembrane type-1" evidence="8">
    <location>
        <begin position="156"/>
        <end position="350"/>
    </location>
</feature>
<evidence type="ECO:0000256" key="3">
    <source>
        <dbReference type="ARBA" id="ARBA00022475"/>
    </source>
</evidence>
<dbReference type="CDD" id="cd06261">
    <property type="entry name" value="TM_PBP2"/>
    <property type="match status" value="1"/>
</dbReference>
<keyword evidence="2 7" id="KW-0813">Transport</keyword>
<evidence type="ECO:0000256" key="1">
    <source>
        <dbReference type="ARBA" id="ARBA00004651"/>
    </source>
</evidence>
<dbReference type="STRING" id="1850250.LPB142_00055"/>
<name>A0A1D9M851_9RHOB</name>
<evidence type="ECO:0000256" key="7">
    <source>
        <dbReference type="RuleBase" id="RU363032"/>
    </source>
</evidence>
<dbReference type="AlphaFoldDB" id="A0A1D9M851"/>
<accession>A0A1D9M851</accession>
<evidence type="ECO:0000259" key="8">
    <source>
        <dbReference type="PROSITE" id="PS50928"/>
    </source>
</evidence>
<dbReference type="PANTHER" id="PTHR30151">
    <property type="entry name" value="ALKANE SULFONATE ABC TRANSPORTER-RELATED, MEMBRANE SUBUNIT"/>
    <property type="match status" value="1"/>
</dbReference>
<keyword evidence="10" id="KW-1185">Reference proteome</keyword>
<keyword evidence="4 7" id="KW-0812">Transmembrane</keyword>
<dbReference type="GO" id="GO:0005886">
    <property type="term" value="C:plasma membrane"/>
    <property type="evidence" value="ECO:0007669"/>
    <property type="project" value="UniProtKB-SubCell"/>
</dbReference>
<dbReference type="EMBL" id="CP017781">
    <property type="protein sequence ID" value="AOZ67909.1"/>
    <property type="molecule type" value="Genomic_DNA"/>
</dbReference>
<feature type="transmembrane region" description="Helical" evidence="7">
    <location>
        <begin position="328"/>
        <end position="346"/>
    </location>
</feature>
<sequence>MTAIDPIATNAAASKAREDRRAKRFARISRLDGWFKVLGLPWLTPILRLAAGDTPRSQLKDIWRLLGVPVVAIAAFLALWSALAPMVQTSLGAIPGPAAVWEQVGVLHQDAMTEKAKEADFYARQDERNAKLTAEGKTGKVKTRQYTGKPTYYQQIWTSIQTVFFGFLIGTVVAVPLGIVAGLSPTANAAINPLVQVFKPVSPLAWLPIVTMVVSAVYVGGSDALPKSFIISAVTVTLCSLWPTLINTSLGVASIDKDLVNVSKVLKLSPRKKITRLVLPSALPLIFTGLRLSLGVGWMVLIAAEMLAQNPGLGKFVWDEFQNGSSQSLARIMVAVFTIGIIGFLLDRVMFALQSLFTFSNNR</sequence>
<feature type="transmembrane region" description="Helical" evidence="7">
    <location>
        <begin position="33"/>
        <end position="50"/>
    </location>
</feature>
<dbReference type="InterPro" id="IPR000515">
    <property type="entry name" value="MetI-like"/>
</dbReference>
<feature type="transmembrane region" description="Helical" evidence="7">
    <location>
        <begin position="62"/>
        <end position="83"/>
    </location>
</feature>
<evidence type="ECO:0000313" key="10">
    <source>
        <dbReference type="Proteomes" id="UP000176562"/>
    </source>
</evidence>
<dbReference type="Pfam" id="PF00528">
    <property type="entry name" value="BPD_transp_1"/>
    <property type="match status" value="1"/>
</dbReference>
<feature type="transmembrane region" description="Helical" evidence="7">
    <location>
        <begin position="277"/>
        <end position="308"/>
    </location>
</feature>
<proteinExistence type="inferred from homology"/>
<evidence type="ECO:0000313" key="9">
    <source>
        <dbReference type="EMBL" id="AOZ67909.1"/>
    </source>
</evidence>
<dbReference type="InterPro" id="IPR035906">
    <property type="entry name" value="MetI-like_sf"/>
</dbReference>
<evidence type="ECO:0000256" key="4">
    <source>
        <dbReference type="ARBA" id="ARBA00022692"/>
    </source>
</evidence>
<evidence type="ECO:0000256" key="5">
    <source>
        <dbReference type="ARBA" id="ARBA00022989"/>
    </source>
</evidence>
<dbReference type="KEGG" id="rhp:LPB142_00055"/>
<dbReference type="GO" id="GO:0055085">
    <property type="term" value="P:transmembrane transport"/>
    <property type="evidence" value="ECO:0007669"/>
    <property type="project" value="InterPro"/>
</dbReference>
<comment type="similarity">
    <text evidence="7">Belongs to the binding-protein-dependent transport system permease family.</text>
</comment>
<evidence type="ECO:0000256" key="6">
    <source>
        <dbReference type="ARBA" id="ARBA00023136"/>
    </source>
</evidence>
<gene>
    <name evidence="9" type="ORF">LPB142_00055</name>
</gene>
<comment type="subcellular location">
    <subcellularLocation>
        <location evidence="1 7">Cell membrane</location>
        <topology evidence="1 7">Multi-pass membrane protein</topology>
    </subcellularLocation>
</comment>
<protein>
    <submittedName>
        <fullName evidence="9">Nitrate ABC transporter permease</fullName>
    </submittedName>
</protein>
<dbReference type="SUPFAM" id="SSF161098">
    <property type="entry name" value="MetI-like"/>
    <property type="match status" value="1"/>
</dbReference>
<dbReference type="PANTHER" id="PTHR30151:SF7">
    <property type="entry name" value="NITRATE IMPORT PERMEASE PROTEIN NRTB"/>
    <property type="match status" value="1"/>
</dbReference>
<feature type="transmembrane region" description="Helical" evidence="7">
    <location>
        <begin position="204"/>
        <end position="221"/>
    </location>
</feature>
<dbReference type="Proteomes" id="UP000176562">
    <property type="component" value="Chromosome"/>
</dbReference>
<keyword evidence="6 7" id="KW-0472">Membrane</keyword>
<dbReference type="RefSeq" id="WP_071165175.1">
    <property type="nucleotide sequence ID" value="NZ_CP017781.1"/>
</dbReference>
<dbReference type="PROSITE" id="PS50928">
    <property type="entry name" value="ABC_TM1"/>
    <property type="match status" value="1"/>
</dbReference>
<dbReference type="Gene3D" id="1.10.3720.10">
    <property type="entry name" value="MetI-like"/>
    <property type="match status" value="1"/>
</dbReference>
<organism evidence="9 10">
    <name type="scientific">Rhodobacter xanthinilyticus</name>
    <dbReference type="NCBI Taxonomy" id="1850250"/>
    <lineage>
        <taxon>Bacteria</taxon>
        <taxon>Pseudomonadati</taxon>
        <taxon>Pseudomonadota</taxon>
        <taxon>Alphaproteobacteria</taxon>
        <taxon>Rhodobacterales</taxon>
        <taxon>Rhodobacter group</taxon>
        <taxon>Rhodobacter</taxon>
    </lineage>
</organism>
<keyword evidence="3" id="KW-1003">Cell membrane</keyword>
<evidence type="ECO:0000256" key="2">
    <source>
        <dbReference type="ARBA" id="ARBA00022448"/>
    </source>
</evidence>
<reference evidence="9 10" key="1">
    <citation type="submission" date="2016-10" db="EMBL/GenBank/DDBJ databases">
        <title>Rhodobacter sp. LPB0142, isolated from sea water.</title>
        <authorList>
            <person name="Kim E."/>
            <person name="Yi H."/>
        </authorList>
    </citation>
    <scope>NUCLEOTIDE SEQUENCE [LARGE SCALE GENOMIC DNA]</scope>
    <source>
        <strain evidence="9 10">LPB0142</strain>
    </source>
</reference>
<keyword evidence="5 7" id="KW-1133">Transmembrane helix</keyword>
<feature type="transmembrane region" description="Helical" evidence="7">
    <location>
        <begin position="163"/>
        <end position="184"/>
    </location>
</feature>